<dbReference type="InterPro" id="IPR000157">
    <property type="entry name" value="TIR_dom"/>
</dbReference>
<dbReference type="AlphaFoldDB" id="V7AL39"/>
<dbReference type="Pfam" id="PF00931">
    <property type="entry name" value="NB-ARC"/>
    <property type="match status" value="1"/>
</dbReference>
<dbReference type="PANTHER" id="PTHR11017">
    <property type="entry name" value="LEUCINE-RICH REPEAT-CONTAINING PROTEIN"/>
    <property type="match status" value="1"/>
</dbReference>
<dbReference type="PROSITE" id="PS50104">
    <property type="entry name" value="TIR"/>
    <property type="match status" value="1"/>
</dbReference>
<dbReference type="SMART" id="SM00255">
    <property type="entry name" value="TIR"/>
    <property type="match status" value="1"/>
</dbReference>
<name>V7AL39_PHAVU</name>
<evidence type="ECO:0000259" key="1">
    <source>
        <dbReference type="PROSITE" id="PS50104"/>
    </source>
</evidence>
<evidence type="ECO:0000313" key="3">
    <source>
        <dbReference type="Proteomes" id="UP000000226"/>
    </source>
</evidence>
<dbReference type="PRINTS" id="PR00364">
    <property type="entry name" value="DISEASERSIST"/>
</dbReference>
<gene>
    <name evidence="2" type="ORF">PHAVU_010G029800g</name>
</gene>
<feature type="domain" description="TIR" evidence="1">
    <location>
        <begin position="20"/>
        <end position="182"/>
    </location>
</feature>
<protein>
    <recommendedName>
        <fullName evidence="1">TIR domain-containing protein</fullName>
    </recommendedName>
</protein>
<dbReference type="EMBL" id="CM002297">
    <property type="protein sequence ID" value="ESW06229.1"/>
    <property type="molecule type" value="Genomic_DNA"/>
</dbReference>
<reference evidence="3" key="1">
    <citation type="journal article" date="2014" name="Nat. Genet.">
        <title>A reference genome for common bean and genome-wide analysis of dual domestications.</title>
        <authorList>
            <person name="Schmutz J."/>
            <person name="McClean P.E."/>
            <person name="Mamidi S."/>
            <person name="Wu G.A."/>
            <person name="Cannon S.B."/>
            <person name="Grimwood J."/>
            <person name="Jenkins J."/>
            <person name="Shu S."/>
            <person name="Song Q."/>
            <person name="Chavarro C."/>
            <person name="Torres-Torres M."/>
            <person name="Geffroy V."/>
            <person name="Moghaddam S.M."/>
            <person name="Gao D."/>
            <person name="Abernathy B."/>
            <person name="Barry K."/>
            <person name="Blair M."/>
            <person name="Brick M.A."/>
            <person name="Chovatia M."/>
            <person name="Gepts P."/>
            <person name="Goodstein D.M."/>
            <person name="Gonzales M."/>
            <person name="Hellsten U."/>
            <person name="Hyten D.L."/>
            <person name="Jia G."/>
            <person name="Kelly J.D."/>
            <person name="Kudrna D."/>
            <person name="Lee R."/>
            <person name="Richard M.M."/>
            <person name="Miklas P.N."/>
            <person name="Osorno J.M."/>
            <person name="Rodrigues J."/>
            <person name="Thareau V."/>
            <person name="Urrea C.A."/>
            <person name="Wang M."/>
            <person name="Yu Y."/>
            <person name="Zhang M."/>
            <person name="Wing R.A."/>
            <person name="Cregan P.B."/>
            <person name="Rokhsar D.S."/>
            <person name="Jackson S.A."/>
        </authorList>
    </citation>
    <scope>NUCLEOTIDE SEQUENCE [LARGE SCALE GENOMIC DNA]</scope>
    <source>
        <strain evidence="3">cv. G19833</strain>
    </source>
</reference>
<dbReference type="SUPFAM" id="SSF52540">
    <property type="entry name" value="P-loop containing nucleoside triphosphate hydrolases"/>
    <property type="match status" value="1"/>
</dbReference>
<organism evidence="2 3">
    <name type="scientific">Phaseolus vulgaris</name>
    <name type="common">Kidney bean</name>
    <name type="synonym">French bean</name>
    <dbReference type="NCBI Taxonomy" id="3885"/>
    <lineage>
        <taxon>Eukaryota</taxon>
        <taxon>Viridiplantae</taxon>
        <taxon>Streptophyta</taxon>
        <taxon>Embryophyta</taxon>
        <taxon>Tracheophyta</taxon>
        <taxon>Spermatophyta</taxon>
        <taxon>Magnoliopsida</taxon>
        <taxon>eudicotyledons</taxon>
        <taxon>Gunneridae</taxon>
        <taxon>Pentapetalae</taxon>
        <taxon>rosids</taxon>
        <taxon>fabids</taxon>
        <taxon>Fabales</taxon>
        <taxon>Fabaceae</taxon>
        <taxon>Papilionoideae</taxon>
        <taxon>50 kb inversion clade</taxon>
        <taxon>NPAAA clade</taxon>
        <taxon>indigoferoid/millettioid clade</taxon>
        <taxon>Phaseoleae</taxon>
        <taxon>Phaseolus</taxon>
    </lineage>
</organism>
<dbReference type="OrthoDB" id="1419833at2759"/>
<keyword evidence="3" id="KW-1185">Reference proteome</keyword>
<dbReference type="InterPro" id="IPR044974">
    <property type="entry name" value="Disease_R_plants"/>
</dbReference>
<dbReference type="Gene3D" id="3.40.50.10140">
    <property type="entry name" value="Toll/interleukin-1 receptor homology (TIR) domain"/>
    <property type="match status" value="1"/>
</dbReference>
<dbReference type="InterPro" id="IPR027417">
    <property type="entry name" value="P-loop_NTPase"/>
</dbReference>
<dbReference type="Proteomes" id="UP000000226">
    <property type="component" value="Chromosome 10"/>
</dbReference>
<dbReference type="STRING" id="3885.V7AL39"/>
<dbReference type="PANTHER" id="PTHR11017:SF560">
    <property type="entry name" value="RESISTANCE PROTEIN (TIR-NBS-LRR CLASS), PUTATIVE-RELATED"/>
    <property type="match status" value="1"/>
</dbReference>
<dbReference type="Gene3D" id="3.40.50.300">
    <property type="entry name" value="P-loop containing nucleotide triphosphate hydrolases"/>
    <property type="match status" value="1"/>
</dbReference>
<dbReference type="GO" id="GO:0006952">
    <property type="term" value="P:defense response"/>
    <property type="evidence" value="ECO:0007669"/>
    <property type="project" value="InterPro"/>
</dbReference>
<dbReference type="Gramene" id="ESW06229">
    <property type="protein sequence ID" value="ESW06229"/>
    <property type="gene ID" value="PHAVU_010G029800g"/>
</dbReference>
<evidence type="ECO:0000313" key="2">
    <source>
        <dbReference type="EMBL" id="ESW06229.1"/>
    </source>
</evidence>
<dbReference type="SMR" id="V7AL39"/>
<sequence>MEFASSSSSSSSFLNSEPQFRYDVFINFWGEDIGRKLVSHLHSALLQAQVKTFIKEGNLQEGMELEEHMREIAASKIAIIVFSKSYTESTCCLLQLEKIIGCNEIFGQIVVPVFYEIDLLDVRKALEEAAHKRYSGERLKFPLSRRSYELNRPVGMSGLDVRDFRHDAELVERIVSRVQTLLDYKDLSITQFPVGLEWHVEKVIGCIENHSTRVCMIGIWGMGGSGKTTIAKAIYNRIYRSFIGKSFINLRQVCDQEYDCDLQENVPFDLLKSYLLNPNYKKISVAMRTIIQDELYRRKWLIVLDQVDKVREFGLLENLCERREWFGQGTVIIITARDIRLLNRLKVDYVYKMDDVMKKKEPRKPFNWHALWGSKTKKRLE</sequence>
<dbReference type="InterPro" id="IPR035897">
    <property type="entry name" value="Toll_tir_struct_dom_sf"/>
</dbReference>
<proteinExistence type="predicted"/>
<dbReference type="InterPro" id="IPR002182">
    <property type="entry name" value="NB-ARC"/>
</dbReference>
<dbReference type="SUPFAM" id="SSF52200">
    <property type="entry name" value="Toll/Interleukin receptor TIR domain"/>
    <property type="match status" value="1"/>
</dbReference>
<dbReference type="eggNOG" id="ENOG502QQJE">
    <property type="taxonomic scope" value="Eukaryota"/>
</dbReference>
<dbReference type="GO" id="GO:0007165">
    <property type="term" value="P:signal transduction"/>
    <property type="evidence" value="ECO:0007669"/>
    <property type="project" value="InterPro"/>
</dbReference>
<accession>V7AL39</accession>
<dbReference type="GO" id="GO:0043531">
    <property type="term" value="F:ADP binding"/>
    <property type="evidence" value="ECO:0007669"/>
    <property type="project" value="InterPro"/>
</dbReference>
<dbReference type="Pfam" id="PF01582">
    <property type="entry name" value="TIR"/>
    <property type="match status" value="1"/>
</dbReference>